<dbReference type="WBParaSite" id="RSKR_0000947350.1">
    <property type="protein sequence ID" value="RSKR_0000947350.1"/>
    <property type="gene ID" value="RSKR_0000947350"/>
</dbReference>
<name>A0AC35UA25_9BILA</name>
<proteinExistence type="predicted"/>
<dbReference type="Proteomes" id="UP000095286">
    <property type="component" value="Unplaced"/>
</dbReference>
<evidence type="ECO:0000313" key="1">
    <source>
        <dbReference type="Proteomes" id="UP000095286"/>
    </source>
</evidence>
<protein>
    <submittedName>
        <fullName evidence="2">Uncharacterized protein</fullName>
    </submittedName>
</protein>
<reference evidence="2" key="1">
    <citation type="submission" date="2025-08" db="UniProtKB">
        <authorList>
            <consortium name="WormBaseParasite"/>
        </authorList>
    </citation>
    <scope>IDENTIFICATION</scope>
    <source>
        <strain evidence="2">KR3021</strain>
    </source>
</reference>
<accession>A0AC35UA25</accession>
<evidence type="ECO:0000313" key="2">
    <source>
        <dbReference type="WBParaSite" id="RSKR_0000947350.1"/>
    </source>
</evidence>
<organism evidence="1 2">
    <name type="scientific">Rhabditophanes sp. KR3021</name>
    <dbReference type="NCBI Taxonomy" id="114890"/>
    <lineage>
        <taxon>Eukaryota</taxon>
        <taxon>Metazoa</taxon>
        <taxon>Ecdysozoa</taxon>
        <taxon>Nematoda</taxon>
        <taxon>Chromadorea</taxon>
        <taxon>Rhabditida</taxon>
        <taxon>Tylenchina</taxon>
        <taxon>Panagrolaimomorpha</taxon>
        <taxon>Strongyloidoidea</taxon>
        <taxon>Alloionematidae</taxon>
        <taxon>Rhabditophanes</taxon>
    </lineage>
</organism>
<sequence>MKKENVPVCSMEKKKAGQLYVEPTLNEPPIISDLALVTCMSNPGKSIHKRNIGLGASSFPGSQNSIWYN</sequence>